<comment type="similarity">
    <text evidence="10">Belongs to the TrpC family.</text>
</comment>
<dbReference type="OrthoDB" id="9804217at2"/>
<dbReference type="EMBL" id="NFZT01000001">
    <property type="protein sequence ID" value="OWV34759.1"/>
    <property type="molecule type" value="Genomic_DNA"/>
</dbReference>
<evidence type="ECO:0000256" key="6">
    <source>
        <dbReference type="ARBA" id="ARBA00022793"/>
    </source>
</evidence>
<dbReference type="InterPro" id="IPR011060">
    <property type="entry name" value="RibuloseP-bd_barrel"/>
</dbReference>
<keyword evidence="6 10" id="KW-0210">Decarboxylase</keyword>
<sequence>MSDTLSEIIAHKREELRERKKRVPLPILEAKAAGQPATRGFVAALRAVHGRHPLIAELKRASPSKGLIREDFDVPRLARAYVNGGAACLSVLTESKWFQGSDADLQTARQAVHLPVLRKDFLVDPYQIVESRAMGADAILLIMAALNSYEVRDLEMMARDLGLDVLVEVHNEEELEAAMKLKTPLIGINNRDLKTLEVDVSTTERLARLVPKERMVVSESGLTSRAQLDQLRGKGASAFLVGEALMRHEDVGGATRQLIG</sequence>
<dbReference type="Gene3D" id="3.20.20.70">
    <property type="entry name" value="Aldolase class I"/>
    <property type="match status" value="1"/>
</dbReference>
<comment type="caution">
    <text evidence="12">The sequence shown here is derived from an EMBL/GenBank/DDBJ whole genome shotgun (WGS) entry which is preliminary data.</text>
</comment>
<dbReference type="InterPro" id="IPR045186">
    <property type="entry name" value="Indole-3-glycerol_P_synth"/>
</dbReference>
<evidence type="ECO:0000256" key="4">
    <source>
        <dbReference type="ARBA" id="ARBA00018080"/>
    </source>
</evidence>
<dbReference type="HAMAP" id="MF_00134_B">
    <property type="entry name" value="IGPS_B"/>
    <property type="match status" value="1"/>
</dbReference>
<keyword evidence="7 10" id="KW-0822">Tryptophan biosynthesis</keyword>
<keyword evidence="13" id="KW-1185">Reference proteome</keyword>
<dbReference type="FunFam" id="3.20.20.70:FF:000024">
    <property type="entry name" value="Indole-3-glycerol phosphate synthase"/>
    <property type="match status" value="1"/>
</dbReference>
<keyword evidence="9 10" id="KW-0456">Lyase</keyword>
<dbReference type="STRING" id="1234595.C725_0519"/>
<evidence type="ECO:0000256" key="9">
    <source>
        <dbReference type="ARBA" id="ARBA00023239"/>
    </source>
</evidence>
<comment type="catalytic activity">
    <reaction evidence="1 10">
        <text>1-(2-carboxyphenylamino)-1-deoxy-D-ribulose 5-phosphate + H(+) = (1S,2R)-1-C-(indol-3-yl)glycerol 3-phosphate + CO2 + H2O</text>
        <dbReference type="Rhea" id="RHEA:23476"/>
        <dbReference type="ChEBI" id="CHEBI:15377"/>
        <dbReference type="ChEBI" id="CHEBI:15378"/>
        <dbReference type="ChEBI" id="CHEBI:16526"/>
        <dbReference type="ChEBI" id="CHEBI:58613"/>
        <dbReference type="ChEBI" id="CHEBI:58866"/>
        <dbReference type="EC" id="4.1.1.48"/>
    </reaction>
</comment>
<keyword evidence="8 10" id="KW-0057">Aromatic amino acid biosynthesis</keyword>
<dbReference type="GO" id="GO:0000162">
    <property type="term" value="P:L-tryptophan biosynthetic process"/>
    <property type="evidence" value="ECO:0007669"/>
    <property type="project" value="UniProtKB-UniRule"/>
</dbReference>
<dbReference type="InterPro" id="IPR001468">
    <property type="entry name" value="Indole-3-GlycerolPSynthase_CS"/>
</dbReference>
<evidence type="ECO:0000256" key="3">
    <source>
        <dbReference type="ARBA" id="ARBA00012362"/>
    </source>
</evidence>
<evidence type="ECO:0000256" key="8">
    <source>
        <dbReference type="ARBA" id="ARBA00023141"/>
    </source>
</evidence>
<dbReference type="InterPro" id="IPR013798">
    <property type="entry name" value="Indole-3-glycerol_P_synth_dom"/>
</dbReference>
<comment type="pathway">
    <text evidence="2 10">Amino-acid biosynthesis; L-tryptophan biosynthesis; L-tryptophan from chorismate: step 4/5.</text>
</comment>
<dbReference type="GO" id="GO:0004425">
    <property type="term" value="F:indole-3-glycerol-phosphate synthase activity"/>
    <property type="evidence" value="ECO:0007669"/>
    <property type="project" value="UniProtKB-UniRule"/>
</dbReference>
<evidence type="ECO:0000313" key="12">
    <source>
        <dbReference type="EMBL" id="OWV34759.1"/>
    </source>
</evidence>
<evidence type="ECO:0000259" key="11">
    <source>
        <dbReference type="Pfam" id="PF00218"/>
    </source>
</evidence>
<accession>A0A219BAC4</accession>
<evidence type="ECO:0000256" key="2">
    <source>
        <dbReference type="ARBA" id="ARBA00004696"/>
    </source>
</evidence>
<name>A0A219BAC4_9SPHN</name>
<proteinExistence type="inferred from homology"/>
<evidence type="ECO:0000256" key="5">
    <source>
        <dbReference type="ARBA" id="ARBA00022605"/>
    </source>
</evidence>
<dbReference type="NCBIfam" id="NF001373">
    <property type="entry name" value="PRK00278.1-6"/>
    <property type="match status" value="1"/>
</dbReference>
<dbReference type="UniPathway" id="UPA00035">
    <property type="reaction ID" value="UER00043"/>
</dbReference>
<dbReference type="PANTHER" id="PTHR22854">
    <property type="entry name" value="TRYPTOPHAN BIOSYNTHESIS PROTEIN"/>
    <property type="match status" value="1"/>
</dbReference>
<evidence type="ECO:0000313" key="13">
    <source>
        <dbReference type="Proteomes" id="UP000198462"/>
    </source>
</evidence>
<organism evidence="12 13">
    <name type="scientific">Pacificimonas flava</name>
    <dbReference type="NCBI Taxonomy" id="1234595"/>
    <lineage>
        <taxon>Bacteria</taxon>
        <taxon>Pseudomonadati</taxon>
        <taxon>Pseudomonadota</taxon>
        <taxon>Alphaproteobacteria</taxon>
        <taxon>Sphingomonadales</taxon>
        <taxon>Sphingosinicellaceae</taxon>
        <taxon>Pacificimonas</taxon>
    </lineage>
</organism>
<evidence type="ECO:0000256" key="10">
    <source>
        <dbReference type="HAMAP-Rule" id="MF_00134"/>
    </source>
</evidence>
<dbReference type="PROSITE" id="PS00614">
    <property type="entry name" value="IGPS"/>
    <property type="match status" value="1"/>
</dbReference>
<reference evidence="13" key="1">
    <citation type="submission" date="2017-05" db="EMBL/GenBank/DDBJ databases">
        <authorList>
            <person name="Lin X."/>
        </authorList>
    </citation>
    <scope>NUCLEOTIDE SEQUENCE [LARGE SCALE GENOMIC DNA]</scope>
    <source>
        <strain evidence="13">JLT2012</strain>
    </source>
</reference>
<dbReference type="HAMAP" id="MF_00134_A">
    <property type="entry name" value="IGPS_A"/>
    <property type="match status" value="1"/>
</dbReference>
<dbReference type="NCBIfam" id="NF001370">
    <property type="entry name" value="PRK00278.1-2"/>
    <property type="match status" value="1"/>
</dbReference>
<dbReference type="RefSeq" id="WP_088713467.1">
    <property type="nucleotide sequence ID" value="NZ_NFZT01000001.1"/>
</dbReference>
<dbReference type="Pfam" id="PF00218">
    <property type="entry name" value="IGPS"/>
    <property type="match status" value="1"/>
</dbReference>
<gene>
    <name evidence="10" type="primary">trpC</name>
    <name evidence="12" type="ORF">B5C34_11970</name>
</gene>
<dbReference type="PANTHER" id="PTHR22854:SF2">
    <property type="entry name" value="INDOLE-3-GLYCEROL-PHOSPHATE SYNTHASE"/>
    <property type="match status" value="1"/>
</dbReference>
<dbReference type="GO" id="GO:0004640">
    <property type="term" value="F:phosphoribosylanthranilate isomerase activity"/>
    <property type="evidence" value="ECO:0007669"/>
    <property type="project" value="TreeGrafter"/>
</dbReference>
<evidence type="ECO:0000256" key="7">
    <source>
        <dbReference type="ARBA" id="ARBA00022822"/>
    </source>
</evidence>
<dbReference type="AlphaFoldDB" id="A0A219BAC4"/>
<keyword evidence="5 10" id="KW-0028">Amino-acid biosynthesis</keyword>
<dbReference type="InterPro" id="IPR013785">
    <property type="entry name" value="Aldolase_TIM"/>
</dbReference>
<dbReference type="SUPFAM" id="SSF51366">
    <property type="entry name" value="Ribulose-phoshate binding barrel"/>
    <property type="match status" value="1"/>
</dbReference>
<protein>
    <recommendedName>
        <fullName evidence="4 10">Indole-3-glycerol phosphate synthase</fullName>
        <shortName evidence="10">IGPS</shortName>
        <ecNumber evidence="3 10">4.1.1.48</ecNumber>
    </recommendedName>
</protein>
<dbReference type="Proteomes" id="UP000198462">
    <property type="component" value="Unassembled WGS sequence"/>
</dbReference>
<dbReference type="EC" id="4.1.1.48" evidence="3 10"/>
<evidence type="ECO:0000256" key="1">
    <source>
        <dbReference type="ARBA" id="ARBA00001633"/>
    </source>
</evidence>
<dbReference type="NCBIfam" id="NF001377">
    <property type="entry name" value="PRK00278.2-4"/>
    <property type="match status" value="1"/>
</dbReference>
<feature type="domain" description="Indole-3-glycerol phosphate synthase" evidence="11">
    <location>
        <begin position="5"/>
        <end position="258"/>
    </location>
</feature>
<dbReference type="CDD" id="cd00331">
    <property type="entry name" value="IGPS"/>
    <property type="match status" value="1"/>
</dbReference>